<accession>A0A0F9TNK2</accession>
<feature type="transmembrane region" description="Helical" evidence="7">
    <location>
        <begin position="140"/>
        <end position="161"/>
    </location>
</feature>
<feature type="transmembrane region" description="Helical" evidence="7">
    <location>
        <begin position="398"/>
        <end position="417"/>
    </location>
</feature>
<feature type="transmembrane region" description="Helical" evidence="7">
    <location>
        <begin position="69"/>
        <end position="100"/>
    </location>
</feature>
<keyword evidence="4 7" id="KW-0812">Transmembrane</keyword>
<name>A0A0F9TNK2_9ZZZZ</name>
<evidence type="ECO:0000313" key="8">
    <source>
        <dbReference type="EMBL" id="KKN80854.1"/>
    </source>
</evidence>
<dbReference type="GO" id="GO:0005886">
    <property type="term" value="C:plasma membrane"/>
    <property type="evidence" value="ECO:0007669"/>
    <property type="project" value="UniProtKB-SubCell"/>
</dbReference>
<dbReference type="Pfam" id="PF04632">
    <property type="entry name" value="FUSC"/>
    <property type="match status" value="1"/>
</dbReference>
<feature type="transmembrane region" description="Helical" evidence="7">
    <location>
        <begin position="342"/>
        <end position="364"/>
    </location>
</feature>
<feature type="transmembrane region" description="Helical" evidence="7">
    <location>
        <begin position="447"/>
        <end position="464"/>
    </location>
</feature>
<feature type="transmembrane region" description="Helical" evidence="7">
    <location>
        <begin position="112"/>
        <end position="134"/>
    </location>
</feature>
<dbReference type="AlphaFoldDB" id="A0A0F9TNK2"/>
<evidence type="ECO:0000256" key="5">
    <source>
        <dbReference type="ARBA" id="ARBA00022989"/>
    </source>
</evidence>
<evidence type="ECO:0000256" key="6">
    <source>
        <dbReference type="ARBA" id="ARBA00023136"/>
    </source>
</evidence>
<dbReference type="InterPro" id="IPR006726">
    <property type="entry name" value="PHBA_efflux_AaeB/fusaric-R"/>
</dbReference>
<keyword evidence="6 7" id="KW-0472">Membrane</keyword>
<comment type="subcellular location">
    <subcellularLocation>
        <location evidence="1">Cell membrane</location>
        <topology evidence="1">Multi-pass membrane protein</topology>
    </subcellularLocation>
</comment>
<evidence type="ECO:0008006" key="9">
    <source>
        <dbReference type="Google" id="ProtNLM"/>
    </source>
</evidence>
<feature type="transmembrane region" description="Helical" evidence="7">
    <location>
        <begin position="370"/>
        <end position="386"/>
    </location>
</feature>
<gene>
    <name evidence="8" type="ORF">LCGC14_0325180</name>
</gene>
<organism evidence="8">
    <name type="scientific">marine sediment metagenome</name>
    <dbReference type="NCBI Taxonomy" id="412755"/>
    <lineage>
        <taxon>unclassified sequences</taxon>
        <taxon>metagenomes</taxon>
        <taxon>ecological metagenomes</taxon>
    </lineage>
</organism>
<dbReference type="GO" id="GO:0022857">
    <property type="term" value="F:transmembrane transporter activity"/>
    <property type="evidence" value="ECO:0007669"/>
    <property type="project" value="InterPro"/>
</dbReference>
<feature type="transmembrane region" description="Helical" evidence="7">
    <location>
        <begin position="423"/>
        <end position="440"/>
    </location>
</feature>
<keyword evidence="3" id="KW-1003">Cell membrane</keyword>
<feature type="transmembrane region" description="Helical" evidence="7">
    <location>
        <begin position="470"/>
        <end position="492"/>
    </location>
</feature>
<sequence length="663" mass="71095">MKTLLATLRNPMALNIALRLTLASLTAMSAATLLELQLPWWAAMAALMVGQPPRGLLLERGLAQLLGTLLGALAGALIVSVANGSALIALSGLALWIALCCGIANMMRHQRAYGAAVCGLTTVVIVSLTLGTAIDPIGFAAARALDTIVGIVAAIGVALLFGKRAVTQAITTRTKSVMATALTLIADAVGGVGTAMVARERDFLLALASLEASAEDAAAGSRSARRRLHEINTLFARLLDLIVVARAIRSQDTSALSFERSKLLDLEMAIRAVAETLAISSDALDLRAVWSVSHDLMVENPALSPVLMDMRDLLERVALGYDHLRTDTNTSRTRIVRPHPDFAGVKLAATRGALATLVAGLFWISFDWSPLRYLLLGSGIFTVLFSMIDDPAPAVRQIFLGGVAAACAAALWRLAIIPEVPNALLSLMLATPLVFCAALVQVERRTLFIGLAFNMLFAVLARLVDLSDSSVKLIVASEVMLLSGIALSYAFYRVLPMNTDRRREHLRSSVRKEIAAISIRGGTEWAERHLARLRYLVFSLAVRSQGRVQDLEDALSALSLGHVLLRLGDMDADPEVTTADREMAKAVLGVMQRPIHDTQDLLLLLEDYSRRNKELLDADAPEGKGHASRLGWLLDRAAAEVKGPSSIFVAIAAGNRTPRSRQG</sequence>
<evidence type="ECO:0000256" key="7">
    <source>
        <dbReference type="SAM" id="Phobius"/>
    </source>
</evidence>
<evidence type="ECO:0000256" key="1">
    <source>
        <dbReference type="ARBA" id="ARBA00004651"/>
    </source>
</evidence>
<evidence type="ECO:0000256" key="2">
    <source>
        <dbReference type="ARBA" id="ARBA00022448"/>
    </source>
</evidence>
<evidence type="ECO:0000256" key="4">
    <source>
        <dbReference type="ARBA" id="ARBA00022692"/>
    </source>
</evidence>
<keyword evidence="5 7" id="KW-1133">Transmembrane helix</keyword>
<reference evidence="8" key="1">
    <citation type="journal article" date="2015" name="Nature">
        <title>Complex archaea that bridge the gap between prokaryotes and eukaryotes.</title>
        <authorList>
            <person name="Spang A."/>
            <person name="Saw J.H."/>
            <person name="Jorgensen S.L."/>
            <person name="Zaremba-Niedzwiedzka K."/>
            <person name="Martijn J."/>
            <person name="Lind A.E."/>
            <person name="van Eijk R."/>
            <person name="Schleper C."/>
            <person name="Guy L."/>
            <person name="Ettema T.J."/>
        </authorList>
    </citation>
    <scope>NUCLEOTIDE SEQUENCE</scope>
</reference>
<proteinExistence type="predicted"/>
<dbReference type="PANTHER" id="PTHR30509:SF9">
    <property type="entry name" value="MULTIDRUG RESISTANCE PROTEIN MDTO"/>
    <property type="match status" value="1"/>
</dbReference>
<dbReference type="PANTHER" id="PTHR30509">
    <property type="entry name" value="P-HYDROXYBENZOIC ACID EFFLUX PUMP SUBUNIT-RELATED"/>
    <property type="match status" value="1"/>
</dbReference>
<keyword evidence="2" id="KW-0813">Transport</keyword>
<dbReference type="EMBL" id="LAZR01000224">
    <property type="protein sequence ID" value="KKN80854.1"/>
    <property type="molecule type" value="Genomic_DNA"/>
</dbReference>
<evidence type="ECO:0000256" key="3">
    <source>
        <dbReference type="ARBA" id="ARBA00022475"/>
    </source>
</evidence>
<protein>
    <recommendedName>
        <fullName evidence="9">Integral membrane protein YccS N-terminal domain-containing protein</fullName>
    </recommendedName>
</protein>
<comment type="caution">
    <text evidence="8">The sequence shown here is derived from an EMBL/GenBank/DDBJ whole genome shotgun (WGS) entry which is preliminary data.</text>
</comment>